<proteinExistence type="inferred from homology"/>
<dbReference type="EMBL" id="AVOT02000006">
    <property type="protein sequence ID" value="MBW0460358.1"/>
    <property type="molecule type" value="Genomic_DNA"/>
</dbReference>
<dbReference type="InterPro" id="IPR007185">
    <property type="entry name" value="DNA_pol_a/d/e_bsu"/>
</dbReference>
<evidence type="ECO:0000256" key="9">
    <source>
        <dbReference type="ARBA" id="ARBA00049244"/>
    </source>
</evidence>
<evidence type="ECO:0000259" key="11">
    <source>
        <dbReference type="Pfam" id="PF04042"/>
    </source>
</evidence>
<keyword evidence="14" id="KW-1185">Reference proteome</keyword>
<organism evidence="13 14">
    <name type="scientific">Austropuccinia psidii MF-1</name>
    <dbReference type="NCBI Taxonomy" id="1389203"/>
    <lineage>
        <taxon>Eukaryota</taxon>
        <taxon>Fungi</taxon>
        <taxon>Dikarya</taxon>
        <taxon>Basidiomycota</taxon>
        <taxon>Pucciniomycotina</taxon>
        <taxon>Pucciniomycetes</taxon>
        <taxon>Pucciniales</taxon>
        <taxon>Sphaerophragmiaceae</taxon>
        <taxon>Austropuccinia</taxon>
    </lineage>
</organism>
<keyword evidence="5" id="KW-0548">Nucleotidyltransferase</keyword>
<dbReference type="AlphaFoldDB" id="A0A9Q3GAJ2"/>
<keyword evidence="7" id="KW-0239">DNA-directed DNA polymerase</keyword>
<feature type="region of interest" description="Disordered" evidence="10">
    <location>
        <begin position="288"/>
        <end position="315"/>
    </location>
</feature>
<dbReference type="Gene3D" id="3.60.21.50">
    <property type="match status" value="1"/>
</dbReference>
<keyword evidence="6" id="KW-0235">DNA replication</keyword>
<comment type="subcellular location">
    <subcellularLocation>
        <location evidence="1">Nucleus</location>
    </subcellularLocation>
</comment>
<dbReference type="InterPro" id="IPR040663">
    <property type="entry name" value="DNA_pol_D_N"/>
</dbReference>
<feature type="domain" description="DNA polymerase delta subunit OB-fold" evidence="12">
    <location>
        <begin position="81"/>
        <end position="209"/>
    </location>
</feature>
<dbReference type="InterPro" id="IPR024826">
    <property type="entry name" value="DNA_pol_delta/II_ssu"/>
</dbReference>
<dbReference type="EC" id="2.7.7.7" evidence="3"/>
<evidence type="ECO:0000259" key="12">
    <source>
        <dbReference type="Pfam" id="PF18018"/>
    </source>
</evidence>
<keyword evidence="8" id="KW-0539">Nucleus</keyword>
<evidence type="ECO:0000313" key="14">
    <source>
        <dbReference type="Proteomes" id="UP000765509"/>
    </source>
</evidence>
<evidence type="ECO:0000256" key="4">
    <source>
        <dbReference type="ARBA" id="ARBA00022679"/>
    </source>
</evidence>
<protein>
    <recommendedName>
        <fullName evidence="3">DNA-directed DNA polymerase</fullName>
        <ecNumber evidence="3">2.7.7.7</ecNumber>
    </recommendedName>
</protein>
<accession>A0A9Q3GAJ2</accession>
<evidence type="ECO:0000256" key="7">
    <source>
        <dbReference type="ARBA" id="ARBA00022932"/>
    </source>
</evidence>
<dbReference type="GO" id="GO:0006281">
    <property type="term" value="P:DNA repair"/>
    <property type="evidence" value="ECO:0007669"/>
    <property type="project" value="UniProtKB-ARBA"/>
</dbReference>
<evidence type="ECO:0000256" key="2">
    <source>
        <dbReference type="ARBA" id="ARBA00006035"/>
    </source>
</evidence>
<reference evidence="13" key="1">
    <citation type="submission" date="2021-03" db="EMBL/GenBank/DDBJ databases">
        <title>Draft genome sequence of rust myrtle Austropuccinia psidii MF-1, a brazilian biotype.</title>
        <authorList>
            <person name="Quecine M.C."/>
            <person name="Pachon D.M.R."/>
            <person name="Bonatelli M.L."/>
            <person name="Correr F.H."/>
            <person name="Franceschini L.M."/>
            <person name="Leite T.F."/>
            <person name="Margarido G.R.A."/>
            <person name="Almeida C.A."/>
            <person name="Ferrarezi J.A."/>
            <person name="Labate C.A."/>
        </authorList>
    </citation>
    <scope>NUCLEOTIDE SEQUENCE</scope>
    <source>
        <strain evidence="13">MF-1</strain>
    </source>
</reference>
<evidence type="ECO:0000256" key="1">
    <source>
        <dbReference type="ARBA" id="ARBA00004123"/>
    </source>
</evidence>
<dbReference type="Pfam" id="PF18018">
    <property type="entry name" value="DNA_pol_D_N"/>
    <property type="match status" value="1"/>
</dbReference>
<comment type="caution">
    <text evidence="13">The sequence shown here is derived from an EMBL/GenBank/DDBJ whole genome shotgun (WGS) entry which is preliminary data.</text>
</comment>
<comment type="similarity">
    <text evidence="2">Belongs to the DNA polymerase delta/II small subunit family.</text>
</comment>
<sequence length="531" mass="59615">MGLIWTLDRRVHIQRIERLSCARGESLILKGSLLRSQDYQTSCNARMAIDTHHPLQQSYDPLERRRNSFIITSKSRLYNQQFSKVYFLRLSQLRAILTEACEGRWKDNKVCRVLDITPSGTSVVVGTIYCEMKLKPNVLDDLAREHHIGPVIGLRKWVTENEDSVMLEDESGRVRLVGLDRQRWCLVTGITVGVLGRETSKGDFEVLDVVYAGPPPQHKPQTPPANQGLVAIVSGLDLDGNKSARATARCDALIEWLSGEVGGKEERMIAKSVGRLIIAGNLIWIPSSHDNRPNNDEKKPRRYGYDPSTYTGVPTDHADEVLSQLDLPVDLMPGPHDPTIQALPQQPLHKCLLPLANDSKGERNLVNGPNPWWAEIGGTTFLGTSGQNLDDIYKYVTHEDRLQLAAQMLEWSHIAPTAPDTLWCYPFQEEDPFILTELPGVYFIGNQPKFETKLVEFPSAKGDKKTRLILVPRFSKSGTIVLVDPVTLKCQSVHLLRDLPKGLNDFDEEDDGDEAMPEKIVMDVDADDEDD</sequence>
<dbReference type="GO" id="GO:0043625">
    <property type="term" value="C:delta DNA polymerase complex"/>
    <property type="evidence" value="ECO:0007669"/>
    <property type="project" value="TreeGrafter"/>
</dbReference>
<dbReference type="Gene3D" id="2.40.50.430">
    <property type="match status" value="1"/>
</dbReference>
<dbReference type="FunFam" id="2.40.50.430:FF:000002">
    <property type="entry name" value="DNA polymerase delta subunit"/>
    <property type="match status" value="1"/>
</dbReference>
<keyword evidence="4" id="KW-0808">Transferase</keyword>
<evidence type="ECO:0000256" key="8">
    <source>
        <dbReference type="ARBA" id="ARBA00023242"/>
    </source>
</evidence>
<dbReference type="Pfam" id="PF04042">
    <property type="entry name" value="DNA_pol_E_B"/>
    <property type="match status" value="1"/>
</dbReference>
<dbReference type="GO" id="GO:0003887">
    <property type="term" value="F:DNA-directed DNA polymerase activity"/>
    <property type="evidence" value="ECO:0007669"/>
    <property type="project" value="UniProtKB-KW"/>
</dbReference>
<evidence type="ECO:0000256" key="10">
    <source>
        <dbReference type="SAM" id="MobiDB-lite"/>
    </source>
</evidence>
<dbReference type="GO" id="GO:0006273">
    <property type="term" value="P:lagging strand elongation"/>
    <property type="evidence" value="ECO:0007669"/>
    <property type="project" value="UniProtKB-ARBA"/>
</dbReference>
<evidence type="ECO:0000256" key="5">
    <source>
        <dbReference type="ARBA" id="ARBA00022695"/>
    </source>
</evidence>
<gene>
    <name evidence="13" type="ORF">O181_000073</name>
</gene>
<evidence type="ECO:0000256" key="6">
    <source>
        <dbReference type="ARBA" id="ARBA00022705"/>
    </source>
</evidence>
<dbReference type="PANTHER" id="PTHR10416:SF0">
    <property type="entry name" value="DNA POLYMERASE DELTA SUBUNIT 2"/>
    <property type="match status" value="1"/>
</dbReference>
<dbReference type="Proteomes" id="UP000765509">
    <property type="component" value="Unassembled WGS sequence"/>
</dbReference>
<feature type="region of interest" description="Disordered" evidence="10">
    <location>
        <begin position="504"/>
        <end position="531"/>
    </location>
</feature>
<feature type="domain" description="DNA polymerase alpha/delta/epsilon subunit B" evidence="11">
    <location>
        <begin position="230"/>
        <end position="451"/>
    </location>
</feature>
<evidence type="ECO:0000313" key="13">
    <source>
        <dbReference type="EMBL" id="MBW0460358.1"/>
    </source>
</evidence>
<feature type="compositionally biased region" description="Acidic residues" evidence="10">
    <location>
        <begin position="505"/>
        <end position="515"/>
    </location>
</feature>
<feature type="compositionally biased region" description="Basic and acidic residues" evidence="10">
    <location>
        <begin position="289"/>
        <end position="299"/>
    </location>
</feature>
<dbReference type="GO" id="GO:0003677">
    <property type="term" value="F:DNA binding"/>
    <property type="evidence" value="ECO:0007669"/>
    <property type="project" value="InterPro"/>
</dbReference>
<dbReference type="OrthoDB" id="3763at2759"/>
<evidence type="ECO:0000256" key="3">
    <source>
        <dbReference type="ARBA" id="ARBA00012417"/>
    </source>
</evidence>
<name>A0A9Q3GAJ2_9BASI</name>
<dbReference type="PANTHER" id="PTHR10416">
    <property type="entry name" value="DNA POLYMERASE DELTA SUBUNIT 2"/>
    <property type="match status" value="1"/>
</dbReference>
<comment type="catalytic activity">
    <reaction evidence="9">
        <text>DNA(n) + a 2'-deoxyribonucleoside 5'-triphosphate = DNA(n+1) + diphosphate</text>
        <dbReference type="Rhea" id="RHEA:22508"/>
        <dbReference type="Rhea" id="RHEA-COMP:17339"/>
        <dbReference type="Rhea" id="RHEA-COMP:17340"/>
        <dbReference type="ChEBI" id="CHEBI:33019"/>
        <dbReference type="ChEBI" id="CHEBI:61560"/>
        <dbReference type="ChEBI" id="CHEBI:173112"/>
        <dbReference type="EC" id="2.7.7.7"/>
    </reaction>
</comment>